<protein>
    <submittedName>
        <fullName evidence="7">Tryptophan-rich sensory protein</fullName>
    </submittedName>
</protein>
<evidence type="ECO:0000256" key="2">
    <source>
        <dbReference type="ARBA" id="ARBA00007524"/>
    </source>
</evidence>
<evidence type="ECO:0000256" key="3">
    <source>
        <dbReference type="ARBA" id="ARBA00022692"/>
    </source>
</evidence>
<evidence type="ECO:0000313" key="7">
    <source>
        <dbReference type="EMBL" id="KAB0676427.1"/>
    </source>
</evidence>
<dbReference type="AlphaFoldDB" id="A0A7V7PKJ6"/>
<dbReference type="InterPro" id="IPR004307">
    <property type="entry name" value="TspO_MBR"/>
</dbReference>
<name>A0A7V7PKJ6_9HYPH</name>
<accession>A0A7V7PKJ6</accession>
<gene>
    <name evidence="7" type="ORF">F6X38_21255</name>
</gene>
<dbReference type="CDD" id="cd15904">
    <property type="entry name" value="TSPO_MBR"/>
    <property type="match status" value="1"/>
</dbReference>
<dbReference type="InterPro" id="IPR038330">
    <property type="entry name" value="TspO/MBR-related_sf"/>
</dbReference>
<feature type="transmembrane region" description="Helical" evidence="6">
    <location>
        <begin position="78"/>
        <end position="96"/>
    </location>
</feature>
<evidence type="ECO:0000256" key="6">
    <source>
        <dbReference type="SAM" id="Phobius"/>
    </source>
</evidence>
<feature type="transmembrane region" description="Helical" evidence="6">
    <location>
        <begin position="102"/>
        <end position="121"/>
    </location>
</feature>
<organism evidence="7 8">
    <name type="scientific">Plantimonas leprariae</name>
    <dbReference type="NCBI Taxonomy" id="2615207"/>
    <lineage>
        <taxon>Bacteria</taxon>
        <taxon>Pseudomonadati</taxon>
        <taxon>Pseudomonadota</taxon>
        <taxon>Alphaproteobacteria</taxon>
        <taxon>Hyphomicrobiales</taxon>
        <taxon>Aurantimonadaceae</taxon>
        <taxon>Plantimonas</taxon>
    </lineage>
</organism>
<dbReference type="Proteomes" id="UP000432089">
    <property type="component" value="Unassembled WGS sequence"/>
</dbReference>
<dbReference type="FunFam" id="1.20.1260.100:FF:000001">
    <property type="entry name" value="translocator protein 2"/>
    <property type="match status" value="1"/>
</dbReference>
<evidence type="ECO:0000256" key="5">
    <source>
        <dbReference type="ARBA" id="ARBA00023136"/>
    </source>
</evidence>
<dbReference type="Pfam" id="PF03073">
    <property type="entry name" value="TspO_MBR"/>
    <property type="match status" value="1"/>
</dbReference>
<feature type="transmembrane region" description="Helical" evidence="6">
    <location>
        <begin position="9"/>
        <end position="29"/>
    </location>
</feature>
<comment type="caution">
    <text evidence="7">The sequence shown here is derived from an EMBL/GenBank/DDBJ whole genome shotgun (WGS) entry which is preliminary data.</text>
</comment>
<proteinExistence type="inferred from homology"/>
<evidence type="ECO:0000256" key="4">
    <source>
        <dbReference type="ARBA" id="ARBA00022989"/>
    </source>
</evidence>
<sequence>MTLLSIRSALLLGLMITLVLGGGMVIGLSNPPGDWYAALAKPSFTPPDWLFPVAWTLLYVLVAVAGWLVLLRGPALALLPWAVQLALNFAWSPTFFGAQRIGFGLGVIAALLVAILAFLAATIRQNRAAFACFVPYGVWVAYATALNLSILRLN</sequence>
<reference evidence="7 8" key="1">
    <citation type="submission" date="2019-09" db="EMBL/GenBank/DDBJ databases">
        <title>YIM 132180 draft genome.</title>
        <authorList>
            <person name="Zhang K."/>
        </authorList>
    </citation>
    <scope>NUCLEOTIDE SEQUENCE [LARGE SCALE GENOMIC DNA]</scope>
    <source>
        <strain evidence="7 8">YIM 132180</strain>
    </source>
</reference>
<dbReference type="PIRSF" id="PIRSF005859">
    <property type="entry name" value="PBR"/>
    <property type="match status" value="1"/>
</dbReference>
<keyword evidence="5 6" id="KW-0472">Membrane</keyword>
<keyword evidence="8" id="KW-1185">Reference proteome</keyword>
<dbReference type="PANTHER" id="PTHR10057:SF0">
    <property type="entry name" value="TRANSLOCATOR PROTEIN"/>
    <property type="match status" value="1"/>
</dbReference>
<dbReference type="GO" id="GO:0016020">
    <property type="term" value="C:membrane"/>
    <property type="evidence" value="ECO:0007669"/>
    <property type="project" value="UniProtKB-SubCell"/>
</dbReference>
<dbReference type="EMBL" id="VZDO01000023">
    <property type="protein sequence ID" value="KAB0676427.1"/>
    <property type="molecule type" value="Genomic_DNA"/>
</dbReference>
<comment type="similarity">
    <text evidence="2">Belongs to the TspO/BZRP family.</text>
</comment>
<dbReference type="Gene3D" id="1.20.1260.100">
    <property type="entry name" value="TspO/MBR protein"/>
    <property type="match status" value="1"/>
</dbReference>
<dbReference type="RefSeq" id="WP_150973387.1">
    <property type="nucleotide sequence ID" value="NZ_VZDO01000023.1"/>
</dbReference>
<keyword evidence="4 6" id="KW-1133">Transmembrane helix</keyword>
<feature type="transmembrane region" description="Helical" evidence="6">
    <location>
        <begin position="49"/>
        <end position="71"/>
    </location>
</feature>
<dbReference type="GO" id="GO:0033013">
    <property type="term" value="P:tetrapyrrole metabolic process"/>
    <property type="evidence" value="ECO:0007669"/>
    <property type="project" value="UniProtKB-ARBA"/>
</dbReference>
<feature type="transmembrane region" description="Helical" evidence="6">
    <location>
        <begin position="128"/>
        <end position="151"/>
    </location>
</feature>
<evidence type="ECO:0000256" key="1">
    <source>
        <dbReference type="ARBA" id="ARBA00004141"/>
    </source>
</evidence>
<dbReference type="PANTHER" id="PTHR10057">
    <property type="entry name" value="PERIPHERAL-TYPE BENZODIAZEPINE RECEPTOR"/>
    <property type="match status" value="1"/>
</dbReference>
<comment type="subcellular location">
    <subcellularLocation>
        <location evidence="1">Membrane</location>
        <topology evidence="1">Multi-pass membrane protein</topology>
    </subcellularLocation>
</comment>
<evidence type="ECO:0000313" key="8">
    <source>
        <dbReference type="Proteomes" id="UP000432089"/>
    </source>
</evidence>
<keyword evidence="3 6" id="KW-0812">Transmembrane</keyword>